<dbReference type="Proteomes" id="UP000004283">
    <property type="component" value="Unassembled WGS sequence"/>
</dbReference>
<dbReference type="InterPro" id="IPR011010">
    <property type="entry name" value="DNA_brk_join_enz"/>
</dbReference>
<keyword evidence="2" id="KW-0238">DNA-binding</keyword>
<dbReference type="PANTHER" id="PTHR30349:SF64">
    <property type="entry name" value="PROPHAGE INTEGRASE INTD-RELATED"/>
    <property type="match status" value="1"/>
</dbReference>
<dbReference type="PANTHER" id="PTHR30349">
    <property type="entry name" value="PHAGE INTEGRASE-RELATED"/>
    <property type="match status" value="1"/>
</dbReference>
<evidence type="ECO:0000256" key="3">
    <source>
        <dbReference type="ARBA" id="ARBA00023172"/>
    </source>
</evidence>
<evidence type="ECO:0000256" key="1">
    <source>
        <dbReference type="ARBA" id="ARBA00008857"/>
    </source>
</evidence>
<dbReference type="GO" id="GO:0003677">
    <property type="term" value="F:DNA binding"/>
    <property type="evidence" value="ECO:0007669"/>
    <property type="project" value="UniProtKB-KW"/>
</dbReference>
<reference evidence="5 6" key="1">
    <citation type="submission" date="2009-04" db="EMBL/GenBank/DDBJ databases">
        <authorList>
            <person name="Qin X."/>
            <person name="Bachman B."/>
            <person name="Battles P."/>
            <person name="Bell A."/>
            <person name="Bess C."/>
            <person name="Bickham C."/>
            <person name="Chaboub L."/>
            <person name="Chen D."/>
            <person name="Coyle M."/>
            <person name="Deiros D.R."/>
            <person name="Dinh H."/>
            <person name="Forbes L."/>
            <person name="Fowler G."/>
            <person name="Francisco L."/>
            <person name="Fu Q."/>
            <person name="Gubbala S."/>
            <person name="Hale W."/>
            <person name="Han Y."/>
            <person name="Hemphill L."/>
            <person name="Highlander S.K."/>
            <person name="Hirani K."/>
            <person name="Hogues M."/>
            <person name="Jackson L."/>
            <person name="Jakkamsetti A."/>
            <person name="Javaid M."/>
            <person name="Jiang H."/>
            <person name="Korchina V."/>
            <person name="Kovar C."/>
            <person name="Lara F."/>
            <person name="Lee S."/>
            <person name="Mata R."/>
            <person name="Mathew T."/>
            <person name="Moen C."/>
            <person name="Morales K."/>
            <person name="Munidasa M."/>
            <person name="Nazareth L."/>
            <person name="Ngo R."/>
            <person name="Nguyen L."/>
            <person name="Okwuonu G."/>
            <person name="Ongeri F."/>
            <person name="Patil S."/>
            <person name="Petrosino J."/>
            <person name="Pham C."/>
            <person name="Pham P."/>
            <person name="Pu L.-L."/>
            <person name="Puazo M."/>
            <person name="Raj R."/>
            <person name="Reid J."/>
            <person name="Rouhana J."/>
            <person name="Saada N."/>
            <person name="Shang Y."/>
            <person name="Simmons D."/>
            <person name="Thornton R."/>
            <person name="Warren J."/>
            <person name="Weissenberger G."/>
            <person name="Zhang J."/>
            <person name="Zhang L."/>
            <person name="Zhou C."/>
            <person name="Zhu D."/>
            <person name="Muzny D."/>
            <person name="Worley K."/>
            <person name="Gibbs R."/>
        </authorList>
    </citation>
    <scope>NUCLEOTIDE SEQUENCE [LARGE SCALE GENOMIC DNA]</scope>
    <source>
        <strain evidence="5 6">ATCC 19254</strain>
    </source>
</reference>
<dbReference type="PROSITE" id="PS51898">
    <property type="entry name" value="TYR_RECOMBINASE"/>
    <property type="match status" value="1"/>
</dbReference>
<dbReference type="InterPro" id="IPR010998">
    <property type="entry name" value="Integrase_recombinase_N"/>
</dbReference>
<organism evidence="5 6">
    <name type="scientific">Leuconostoc mesenteroides subsp. cremoris ATCC 19254</name>
    <dbReference type="NCBI Taxonomy" id="586220"/>
    <lineage>
        <taxon>Bacteria</taxon>
        <taxon>Bacillati</taxon>
        <taxon>Bacillota</taxon>
        <taxon>Bacilli</taxon>
        <taxon>Lactobacillales</taxon>
        <taxon>Lactobacillaceae</taxon>
        <taxon>Leuconostoc</taxon>
    </lineage>
</organism>
<dbReference type="GO" id="GO:0015074">
    <property type="term" value="P:DNA integration"/>
    <property type="evidence" value="ECO:0007669"/>
    <property type="project" value="InterPro"/>
</dbReference>
<gene>
    <name evidence="5" type="ORF">HMPREF0555_0292</name>
</gene>
<dbReference type="Gene3D" id="1.10.443.10">
    <property type="entry name" value="Intergrase catalytic core"/>
    <property type="match status" value="1"/>
</dbReference>
<dbReference type="AlphaFoldDB" id="C2KI26"/>
<evidence type="ECO:0000313" key="5">
    <source>
        <dbReference type="EMBL" id="EEJ43071.1"/>
    </source>
</evidence>
<dbReference type="EMBL" id="ACKV01000009">
    <property type="protein sequence ID" value="EEJ43071.1"/>
    <property type="molecule type" value="Genomic_DNA"/>
</dbReference>
<evidence type="ECO:0000256" key="2">
    <source>
        <dbReference type="ARBA" id="ARBA00023125"/>
    </source>
</evidence>
<sequence>MKLENGYQNTQTINRDDILKTFSSCQMRSEKKGLHMAKIKKIGNYTYRKGRPHPWTVQISLGNQRIAKSFTNKQDAEKWAYTQHMKHLKSFDFQQSLTTFPEFFSYFMKEEKAGYVSNATFRNYVQTQKVITTLYRGLRLRDCTTATMQPPLDEYSVTHSAKTVTEHLKRIRAALRYALEINAIDVNCGPRLKQTGYELDSKRNQSLSMEDFKKLRKQLLLNHDTKFKVLTLLATETGARRGELLALTKKDLLSHSHSISITKSKSPTDDSLKLKTRGSKRIIDISERVFTIVSNLEVEPDGYIFPTDSFKQSSMLKDLLQQLKIPNTTFHGLRDSHASFLFASFNDDVENAMLYVSKRLGHADLLTTQRYYVELMPEKKLMQNAQALNFLSEAL</sequence>
<dbReference type="Pfam" id="PF00589">
    <property type="entry name" value="Phage_integrase"/>
    <property type="match status" value="1"/>
</dbReference>
<protein>
    <submittedName>
        <fullName evidence="5">Site-specific recombinase, phage integrase family</fullName>
    </submittedName>
</protein>
<proteinExistence type="inferred from homology"/>
<dbReference type="CDD" id="cd01189">
    <property type="entry name" value="INT_ICEBs1_C_like"/>
    <property type="match status" value="1"/>
</dbReference>
<dbReference type="InterPro" id="IPR002104">
    <property type="entry name" value="Integrase_catalytic"/>
</dbReference>
<dbReference type="GO" id="GO:0006310">
    <property type="term" value="P:DNA recombination"/>
    <property type="evidence" value="ECO:0007669"/>
    <property type="project" value="UniProtKB-KW"/>
</dbReference>
<name>C2KI26_LEUMC</name>
<dbReference type="HOGENOM" id="CLU_027562_17_6_9"/>
<dbReference type="Gene3D" id="1.10.150.130">
    <property type="match status" value="1"/>
</dbReference>
<keyword evidence="3" id="KW-0233">DNA recombination</keyword>
<comment type="caution">
    <text evidence="5">The sequence shown here is derived from an EMBL/GenBank/DDBJ whole genome shotgun (WGS) entry which is preliminary data.</text>
</comment>
<evidence type="ECO:0000259" key="4">
    <source>
        <dbReference type="PROSITE" id="PS51898"/>
    </source>
</evidence>
<accession>C2KI26</accession>
<feature type="domain" description="Tyr recombinase" evidence="4">
    <location>
        <begin position="202"/>
        <end position="386"/>
    </location>
</feature>
<comment type="similarity">
    <text evidence="1">Belongs to the 'phage' integrase family.</text>
</comment>
<evidence type="ECO:0000313" key="6">
    <source>
        <dbReference type="Proteomes" id="UP000004283"/>
    </source>
</evidence>
<dbReference type="InterPro" id="IPR050090">
    <property type="entry name" value="Tyrosine_recombinase_XerCD"/>
</dbReference>
<dbReference type="InterPro" id="IPR013762">
    <property type="entry name" value="Integrase-like_cat_sf"/>
</dbReference>
<dbReference type="SUPFAM" id="SSF56349">
    <property type="entry name" value="DNA breaking-rejoining enzymes"/>
    <property type="match status" value="1"/>
</dbReference>